<name>A0A1G9MJD9_9FIRM</name>
<keyword evidence="6" id="KW-1185">Reference proteome</keyword>
<gene>
    <name evidence="5" type="ORF">SAMN04488692_10888</name>
</gene>
<dbReference type="InterPro" id="IPR002586">
    <property type="entry name" value="CobQ/CobB/MinD/ParA_Nub-bd_dom"/>
</dbReference>
<dbReference type="SUPFAM" id="SSF52540">
    <property type="entry name" value="P-loop containing nucleoside triphosphate hydrolases"/>
    <property type="match status" value="1"/>
</dbReference>
<keyword evidence="2" id="KW-0067">ATP-binding</keyword>
<dbReference type="EMBL" id="FNGO01000008">
    <property type="protein sequence ID" value="SDL74402.1"/>
    <property type="molecule type" value="Genomic_DNA"/>
</dbReference>
<feature type="region of interest" description="Disordered" evidence="3">
    <location>
        <begin position="1"/>
        <end position="33"/>
    </location>
</feature>
<keyword evidence="1" id="KW-0547">Nucleotide-binding</keyword>
<dbReference type="GO" id="GO:0005829">
    <property type="term" value="C:cytosol"/>
    <property type="evidence" value="ECO:0007669"/>
    <property type="project" value="TreeGrafter"/>
</dbReference>
<dbReference type="OrthoDB" id="9816297at2"/>
<dbReference type="AlphaFoldDB" id="A0A1G9MJD9"/>
<dbReference type="PIRSF" id="PIRSF003092">
    <property type="entry name" value="MinD"/>
    <property type="match status" value="1"/>
</dbReference>
<dbReference type="InterPro" id="IPR050625">
    <property type="entry name" value="ParA/MinD_ATPase"/>
</dbReference>
<dbReference type="CDD" id="cd02038">
    <property type="entry name" value="FlhG-like"/>
    <property type="match status" value="1"/>
</dbReference>
<dbReference type="GO" id="GO:0009898">
    <property type="term" value="C:cytoplasmic side of plasma membrane"/>
    <property type="evidence" value="ECO:0007669"/>
    <property type="project" value="TreeGrafter"/>
</dbReference>
<dbReference type="InterPro" id="IPR027417">
    <property type="entry name" value="P-loop_NTPase"/>
</dbReference>
<dbReference type="Pfam" id="PF01656">
    <property type="entry name" value="CbiA"/>
    <property type="match status" value="1"/>
</dbReference>
<accession>A0A1G9MJD9</accession>
<dbReference type="PANTHER" id="PTHR43384:SF4">
    <property type="entry name" value="CELLULOSE BIOSYNTHESIS PROTEIN BCSQ-RELATED"/>
    <property type="match status" value="1"/>
</dbReference>
<keyword evidence="5" id="KW-0282">Flagellum</keyword>
<protein>
    <submittedName>
        <fullName evidence="5">Flagellar biosynthesis protein FlhG</fullName>
    </submittedName>
</protein>
<dbReference type="GO" id="GO:0016887">
    <property type="term" value="F:ATP hydrolysis activity"/>
    <property type="evidence" value="ECO:0007669"/>
    <property type="project" value="TreeGrafter"/>
</dbReference>
<dbReference type="Proteomes" id="UP000199476">
    <property type="component" value="Unassembled WGS sequence"/>
</dbReference>
<feature type="domain" description="CobQ/CobB/MinD/ParA nucleotide binding" evidence="4">
    <location>
        <begin position="34"/>
        <end position="250"/>
    </location>
</feature>
<evidence type="ECO:0000313" key="5">
    <source>
        <dbReference type="EMBL" id="SDL74402.1"/>
    </source>
</evidence>
<evidence type="ECO:0000256" key="1">
    <source>
        <dbReference type="ARBA" id="ARBA00022741"/>
    </source>
</evidence>
<keyword evidence="5" id="KW-0969">Cilium</keyword>
<evidence type="ECO:0000256" key="2">
    <source>
        <dbReference type="ARBA" id="ARBA00022840"/>
    </source>
</evidence>
<sequence length="297" mass="32801">MFDQASKLRKMFPDSSEEDEKAEDRSSRHRSRVVSIASGKGGVGKTNITVNLGLALQKLDKDVLILDADMGMANVDVVLGMTARYHLGHVLEDKCSIEDALLQGPSGITVLPGASGVNDFIDIEIDEVKKLLELSAAIEDEFDFIIMDIGAGAHKGVVNFIRAADEIMVVLTPEPTAVMDAYSLLKILSDYALSSRLNLVVNQVENRREGEKVTERMENAIREYLEIDVDNSTLIPYDSALRKSVKKQNPMMEIYPNSKAGKAFSQLAEIMAFGAEKEKSRGMKGFVYRMLGFFRGN</sequence>
<dbReference type="STRING" id="321763.SAMN04488692_10888"/>
<dbReference type="Gene3D" id="3.40.50.300">
    <property type="entry name" value="P-loop containing nucleotide triphosphate hydrolases"/>
    <property type="match status" value="1"/>
</dbReference>
<dbReference type="PANTHER" id="PTHR43384">
    <property type="entry name" value="SEPTUM SITE-DETERMINING PROTEIN MIND HOMOLOG, CHLOROPLASTIC-RELATED"/>
    <property type="match status" value="1"/>
</dbReference>
<reference evidence="5 6" key="1">
    <citation type="submission" date="2016-10" db="EMBL/GenBank/DDBJ databases">
        <authorList>
            <person name="de Groot N.N."/>
        </authorList>
    </citation>
    <scope>NUCLEOTIDE SEQUENCE [LARGE SCALE GENOMIC DNA]</scope>
    <source>
        <strain evidence="5 6">SLAS-1</strain>
    </source>
</reference>
<dbReference type="GO" id="GO:0051782">
    <property type="term" value="P:negative regulation of cell division"/>
    <property type="evidence" value="ECO:0007669"/>
    <property type="project" value="TreeGrafter"/>
</dbReference>
<dbReference type="GO" id="GO:0005524">
    <property type="term" value="F:ATP binding"/>
    <property type="evidence" value="ECO:0007669"/>
    <property type="project" value="UniProtKB-KW"/>
</dbReference>
<dbReference type="InterPro" id="IPR033875">
    <property type="entry name" value="FlhG"/>
</dbReference>
<evidence type="ECO:0000256" key="3">
    <source>
        <dbReference type="SAM" id="MobiDB-lite"/>
    </source>
</evidence>
<evidence type="ECO:0000313" key="6">
    <source>
        <dbReference type="Proteomes" id="UP000199476"/>
    </source>
</evidence>
<evidence type="ECO:0000259" key="4">
    <source>
        <dbReference type="Pfam" id="PF01656"/>
    </source>
</evidence>
<dbReference type="InterPro" id="IPR025501">
    <property type="entry name" value="MinD_FleN"/>
</dbReference>
<organism evidence="5 6">
    <name type="scientific">Halarsenatibacter silvermanii</name>
    <dbReference type="NCBI Taxonomy" id="321763"/>
    <lineage>
        <taxon>Bacteria</taxon>
        <taxon>Bacillati</taxon>
        <taxon>Bacillota</taxon>
        <taxon>Clostridia</taxon>
        <taxon>Halanaerobiales</taxon>
        <taxon>Halarsenatibacteraceae</taxon>
        <taxon>Halarsenatibacter</taxon>
    </lineage>
</organism>
<proteinExistence type="predicted"/>
<keyword evidence="5" id="KW-0966">Cell projection</keyword>